<feature type="transmembrane region" description="Helical" evidence="3">
    <location>
        <begin position="120"/>
        <end position="139"/>
    </location>
</feature>
<feature type="transmembrane region" description="Helical" evidence="3">
    <location>
        <begin position="193"/>
        <end position="215"/>
    </location>
</feature>
<organism evidence="5 6">
    <name type="scientific">Noviherbaspirillum pedocola</name>
    <dbReference type="NCBI Taxonomy" id="2801341"/>
    <lineage>
        <taxon>Bacteria</taxon>
        <taxon>Pseudomonadati</taxon>
        <taxon>Pseudomonadota</taxon>
        <taxon>Betaproteobacteria</taxon>
        <taxon>Burkholderiales</taxon>
        <taxon>Oxalobacteraceae</taxon>
        <taxon>Noviherbaspirillum</taxon>
    </lineage>
</organism>
<feature type="transmembrane region" description="Helical" evidence="3">
    <location>
        <begin position="151"/>
        <end position="173"/>
    </location>
</feature>
<evidence type="ECO:0000256" key="1">
    <source>
        <dbReference type="ARBA" id="ARBA00012528"/>
    </source>
</evidence>
<reference evidence="5" key="1">
    <citation type="submission" date="2021-01" db="EMBL/GenBank/DDBJ databases">
        <title>Genome sequence of strain Noviherbaspirillum sp. DKR-6.</title>
        <authorList>
            <person name="Chaudhary D.K."/>
        </authorList>
    </citation>
    <scope>NUCLEOTIDE SEQUENCE</scope>
    <source>
        <strain evidence="5">DKR-6</strain>
    </source>
</reference>
<dbReference type="GO" id="GO:0043709">
    <property type="term" value="P:cell adhesion involved in single-species biofilm formation"/>
    <property type="evidence" value="ECO:0007669"/>
    <property type="project" value="TreeGrafter"/>
</dbReference>
<dbReference type="NCBIfam" id="TIGR00254">
    <property type="entry name" value="GGDEF"/>
    <property type="match status" value="1"/>
</dbReference>
<dbReference type="EC" id="2.7.7.65" evidence="1"/>
<dbReference type="EMBL" id="JAEPBG010000002">
    <property type="protein sequence ID" value="MBK4734393.1"/>
    <property type="molecule type" value="Genomic_DNA"/>
</dbReference>
<proteinExistence type="predicted"/>
<feature type="domain" description="GGDEF" evidence="4">
    <location>
        <begin position="254"/>
        <end position="395"/>
    </location>
</feature>
<comment type="caution">
    <text evidence="5">The sequence shown here is derived from an EMBL/GenBank/DDBJ whole genome shotgun (WGS) entry which is preliminary data.</text>
</comment>
<dbReference type="Pfam" id="PF00990">
    <property type="entry name" value="GGDEF"/>
    <property type="match status" value="1"/>
</dbReference>
<dbReference type="GO" id="GO:0052621">
    <property type="term" value="F:diguanylate cyclase activity"/>
    <property type="evidence" value="ECO:0007669"/>
    <property type="project" value="UniProtKB-EC"/>
</dbReference>
<dbReference type="InterPro" id="IPR043128">
    <property type="entry name" value="Rev_trsase/Diguanyl_cyclase"/>
</dbReference>
<dbReference type="AlphaFoldDB" id="A0A934SZ40"/>
<evidence type="ECO:0000313" key="6">
    <source>
        <dbReference type="Proteomes" id="UP000622890"/>
    </source>
</evidence>
<dbReference type="InterPro" id="IPR029787">
    <property type="entry name" value="Nucleotide_cyclase"/>
</dbReference>
<keyword evidence="3" id="KW-0812">Transmembrane</keyword>
<dbReference type="PROSITE" id="PS50887">
    <property type="entry name" value="GGDEF"/>
    <property type="match status" value="1"/>
</dbReference>
<dbReference type="SMART" id="SM00267">
    <property type="entry name" value="GGDEF"/>
    <property type="match status" value="1"/>
</dbReference>
<dbReference type="SUPFAM" id="SSF55073">
    <property type="entry name" value="Nucleotide cyclase"/>
    <property type="match status" value="1"/>
</dbReference>
<feature type="transmembrane region" description="Helical" evidence="3">
    <location>
        <begin position="65"/>
        <end position="85"/>
    </location>
</feature>
<feature type="transmembrane region" description="Helical" evidence="3">
    <location>
        <begin position="97"/>
        <end position="114"/>
    </location>
</feature>
<dbReference type="Gene3D" id="3.30.70.270">
    <property type="match status" value="1"/>
</dbReference>
<dbReference type="InterPro" id="IPR000160">
    <property type="entry name" value="GGDEF_dom"/>
</dbReference>
<name>A0A934SZ40_9BURK</name>
<dbReference type="PANTHER" id="PTHR45138">
    <property type="entry name" value="REGULATORY COMPONENTS OF SENSORY TRANSDUCTION SYSTEM"/>
    <property type="match status" value="1"/>
</dbReference>
<evidence type="ECO:0000256" key="2">
    <source>
        <dbReference type="ARBA" id="ARBA00034247"/>
    </source>
</evidence>
<keyword evidence="3" id="KW-0472">Membrane</keyword>
<sequence length="407" mass="43757">MAFRLDPATLMFATAMLAFLSSGFSFLFANGTPGRQREGVEWGRAMLALGGACMLWFLHPMASMLFTFFFANALAVLAGVFVTRAFLRLVERPSSRAASIGLAALGMSGIIATYDFGAPRLATVLSIALCHLAMVAICMRRLMQGRNKLPLSYCRVMLAVLFLLGVTIVWRLWVALFGAGALAVSPFASTDAVLATIAACCLLIVAGSFGFFGMLSDRQQQLLLEMARRDALTGLYNRGAFFELAQQSLEKPGASCALLMIDLDHFKTINDTHGHAAGDAVIRHAARLVQQHIRVQDIAGRYGGEELCVFLPGCGADAARDIAARIHAEIARQSVRLTTGGNISYTVSLGYVAQEARATQAEERAPTLAELLGWADAALYQAKRLGRNRIHAASTAERGLAFCLAGQ</sequence>
<protein>
    <recommendedName>
        <fullName evidence="1">diguanylate cyclase</fullName>
        <ecNumber evidence="1">2.7.7.65</ecNumber>
    </recommendedName>
</protein>
<dbReference type="GO" id="GO:1902201">
    <property type="term" value="P:negative regulation of bacterial-type flagellum-dependent cell motility"/>
    <property type="evidence" value="ECO:0007669"/>
    <property type="project" value="TreeGrafter"/>
</dbReference>
<keyword evidence="3" id="KW-1133">Transmembrane helix</keyword>
<accession>A0A934SZ40</accession>
<dbReference type="CDD" id="cd01949">
    <property type="entry name" value="GGDEF"/>
    <property type="match status" value="1"/>
</dbReference>
<dbReference type="Proteomes" id="UP000622890">
    <property type="component" value="Unassembled WGS sequence"/>
</dbReference>
<dbReference type="FunFam" id="3.30.70.270:FF:000001">
    <property type="entry name" value="Diguanylate cyclase domain protein"/>
    <property type="match status" value="1"/>
</dbReference>
<evidence type="ECO:0000256" key="3">
    <source>
        <dbReference type="SAM" id="Phobius"/>
    </source>
</evidence>
<dbReference type="InterPro" id="IPR050469">
    <property type="entry name" value="Diguanylate_Cyclase"/>
</dbReference>
<dbReference type="GO" id="GO:0005886">
    <property type="term" value="C:plasma membrane"/>
    <property type="evidence" value="ECO:0007669"/>
    <property type="project" value="TreeGrafter"/>
</dbReference>
<dbReference type="RefSeq" id="WP_200591143.1">
    <property type="nucleotide sequence ID" value="NZ_JAEPBG010000002.1"/>
</dbReference>
<keyword evidence="6" id="KW-1185">Reference proteome</keyword>
<feature type="transmembrane region" description="Helical" evidence="3">
    <location>
        <begin position="12"/>
        <end position="30"/>
    </location>
</feature>
<evidence type="ECO:0000259" key="4">
    <source>
        <dbReference type="PROSITE" id="PS50887"/>
    </source>
</evidence>
<evidence type="ECO:0000313" key="5">
    <source>
        <dbReference type="EMBL" id="MBK4734393.1"/>
    </source>
</evidence>
<gene>
    <name evidence="5" type="ORF">JJB74_07240</name>
</gene>
<comment type="catalytic activity">
    <reaction evidence="2">
        <text>2 GTP = 3',3'-c-di-GMP + 2 diphosphate</text>
        <dbReference type="Rhea" id="RHEA:24898"/>
        <dbReference type="ChEBI" id="CHEBI:33019"/>
        <dbReference type="ChEBI" id="CHEBI:37565"/>
        <dbReference type="ChEBI" id="CHEBI:58805"/>
        <dbReference type="EC" id="2.7.7.65"/>
    </reaction>
</comment>
<dbReference type="PANTHER" id="PTHR45138:SF9">
    <property type="entry name" value="DIGUANYLATE CYCLASE DGCM-RELATED"/>
    <property type="match status" value="1"/>
</dbReference>
<feature type="transmembrane region" description="Helical" evidence="3">
    <location>
        <begin position="42"/>
        <end position="59"/>
    </location>
</feature>